<organism evidence="1 2">
    <name type="scientific">Deinococcus metalli</name>
    <dbReference type="NCBI Taxonomy" id="1141878"/>
    <lineage>
        <taxon>Bacteria</taxon>
        <taxon>Thermotogati</taxon>
        <taxon>Deinococcota</taxon>
        <taxon>Deinococci</taxon>
        <taxon>Deinococcales</taxon>
        <taxon>Deinococcaceae</taxon>
        <taxon>Deinococcus</taxon>
    </lineage>
</organism>
<dbReference type="AlphaFoldDB" id="A0A7W8KCC3"/>
<sequence length="52" mass="5951">MNPTLALHLAQLRPEQLRQEAHNDRLARAARPAAPERPALDLRRLLVRLHLA</sequence>
<protein>
    <submittedName>
        <fullName evidence="1">Uncharacterized protein</fullName>
    </submittedName>
</protein>
<reference evidence="1 2" key="1">
    <citation type="submission" date="2020-08" db="EMBL/GenBank/DDBJ databases">
        <title>Genomic Encyclopedia of Type Strains, Phase IV (KMG-IV): sequencing the most valuable type-strain genomes for metagenomic binning, comparative biology and taxonomic classification.</title>
        <authorList>
            <person name="Goeker M."/>
        </authorList>
    </citation>
    <scope>NUCLEOTIDE SEQUENCE [LARGE SCALE GENOMIC DNA]</scope>
    <source>
        <strain evidence="1 2">DSM 27521</strain>
    </source>
</reference>
<accession>A0A7W8KCC3</accession>
<dbReference type="Proteomes" id="UP000539473">
    <property type="component" value="Unassembled WGS sequence"/>
</dbReference>
<evidence type="ECO:0000313" key="1">
    <source>
        <dbReference type="EMBL" id="MBB5375300.1"/>
    </source>
</evidence>
<evidence type="ECO:0000313" key="2">
    <source>
        <dbReference type="Proteomes" id="UP000539473"/>
    </source>
</evidence>
<name>A0A7W8KCC3_9DEIO</name>
<dbReference type="RefSeq" id="WP_184109518.1">
    <property type="nucleotide sequence ID" value="NZ_BNAJ01000001.1"/>
</dbReference>
<dbReference type="EMBL" id="JACHFK010000001">
    <property type="protein sequence ID" value="MBB5375300.1"/>
    <property type="molecule type" value="Genomic_DNA"/>
</dbReference>
<comment type="caution">
    <text evidence="1">The sequence shown here is derived from an EMBL/GenBank/DDBJ whole genome shotgun (WGS) entry which is preliminary data.</text>
</comment>
<gene>
    <name evidence="1" type="ORF">HNQ07_000744</name>
</gene>
<proteinExistence type="predicted"/>